<reference evidence="10 11" key="1">
    <citation type="submission" date="2014-03" db="EMBL/GenBank/DDBJ databases">
        <title>Genomics of Bifidobacteria.</title>
        <authorList>
            <person name="Ventura M."/>
            <person name="Milani C."/>
            <person name="Lugli G.A."/>
        </authorList>
    </citation>
    <scope>NUCLEOTIDE SEQUENCE [LARGE SCALE GENOMIC DNA]</scope>
    <source>
        <strain evidence="10 11">JCM 13495</strain>
    </source>
</reference>
<dbReference type="CDD" id="cd03215">
    <property type="entry name" value="ABC_Carb_Monos_II"/>
    <property type="match status" value="1"/>
</dbReference>
<dbReference type="PANTHER" id="PTHR43790:SF9">
    <property type="entry name" value="GALACTOFURANOSE TRANSPORTER ATP-BINDING PROTEIN YTFR"/>
    <property type="match status" value="1"/>
</dbReference>
<dbReference type="InterPro" id="IPR003593">
    <property type="entry name" value="AAA+_ATPase"/>
</dbReference>
<dbReference type="CDD" id="cd03216">
    <property type="entry name" value="ABC_Carb_Monos_I"/>
    <property type="match status" value="1"/>
</dbReference>
<gene>
    <name evidence="10" type="ORF">BITS_0190</name>
</gene>
<dbReference type="Pfam" id="PF00005">
    <property type="entry name" value="ABC_tran"/>
    <property type="match status" value="2"/>
</dbReference>
<keyword evidence="6 10" id="KW-0067">ATP-binding</keyword>
<dbReference type="EC" id="3.6.3.17" evidence="10"/>
<keyword evidence="4" id="KW-0677">Repeat</keyword>
<dbReference type="eggNOG" id="COG1129">
    <property type="taxonomic scope" value="Bacteria"/>
</dbReference>
<evidence type="ECO:0000256" key="2">
    <source>
        <dbReference type="ARBA" id="ARBA00022448"/>
    </source>
</evidence>
<sequence>MTQLLEAAPSFLRTDENIVDSRPKLVEMKGVVKTFPGVKALTDIHLTLHQGEVLGLLGENGAGKSTLMNVLGGIYKPDSGSVYINGEEVHFDGVLAAQEAGIAFVHQELALEPFLTVAENIFIGREVKNKAGLVSQREMETQARPFLRMVGLDVDPQMMVNSLSMGQQQMVEIAKALSLNSRVIVLDEPTSSLSENEVENLFQIVRKLKTQGMGIIYISHKMSEIFDLTDNVMVMRDGCYVDTVPTSNTTEDELVHLMVGRDVENYYYRTYNEPGDAALELRDFACGPWEKPVNLTVRQREIVGVYGLIGAGRSELFETVMGLRNGGSGTVLVHGNEIGARDPVRMQQHGLAYVPEDRKTQGLFLFGDVMFNTSIASLGDFISWLRVNERKEKEIVVNAIETLNIKVSSPQTRVGTLSGGNQQKVVLGKWLATKPEILILDEPTRGVDVGAKAEIYKIINELAAQGVAVVFISSELNEVMNMSDRLAVMREGEIAAVLSRDEFNQDVILKHALG</sequence>
<evidence type="ECO:0000256" key="1">
    <source>
        <dbReference type="ARBA" id="ARBA00004202"/>
    </source>
</evidence>
<dbReference type="InterPro" id="IPR003439">
    <property type="entry name" value="ABC_transporter-like_ATP-bd"/>
</dbReference>
<dbReference type="SUPFAM" id="SSF52540">
    <property type="entry name" value="P-loop containing nucleoside triphosphate hydrolases"/>
    <property type="match status" value="2"/>
</dbReference>
<proteinExistence type="predicted"/>
<organism evidence="10 11">
    <name type="scientific">Bifidobacterium tsurumiense</name>
    <dbReference type="NCBI Taxonomy" id="356829"/>
    <lineage>
        <taxon>Bacteria</taxon>
        <taxon>Bacillati</taxon>
        <taxon>Actinomycetota</taxon>
        <taxon>Actinomycetes</taxon>
        <taxon>Bifidobacteriales</taxon>
        <taxon>Bifidobacteriaceae</taxon>
        <taxon>Bifidobacterium</taxon>
    </lineage>
</organism>
<evidence type="ECO:0000313" key="11">
    <source>
        <dbReference type="Proteomes" id="UP000029080"/>
    </source>
</evidence>
<evidence type="ECO:0000256" key="7">
    <source>
        <dbReference type="ARBA" id="ARBA00022967"/>
    </source>
</evidence>
<keyword evidence="10" id="KW-0378">Hydrolase</keyword>
<evidence type="ECO:0000256" key="3">
    <source>
        <dbReference type="ARBA" id="ARBA00022475"/>
    </source>
</evidence>
<evidence type="ECO:0000256" key="6">
    <source>
        <dbReference type="ARBA" id="ARBA00022840"/>
    </source>
</evidence>
<dbReference type="GO" id="GO:0016887">
    <property type="term" value="F:ATP hydrolysis activity"/>
    <property type="evidence" value="ECO:0007669"/>
    <property type="project" value="InterPro"/>
</dbReference>
<evidence type="ECO:0000256" key="4">
    <source>
        <dbReference type="ARBA" id="ARBA00022737"/>
    </source>
</evidence>
<dbReference type="InterPro" id="IPR050107">
    <property type="entry name" value="ABC_carbohydrate_import_ATPase"/>
</dbReference>
<dbReference type="GO" id="GO:0005886">
    <property type="term" value="C:plasma membrane"/>
    <property type="evidence" value="ECO:0007669"/>
    <property type="project" value="UniProtKB-SubCell"/>
</dbReference>
<keyword evidence="5" id="KW-0547">Nucleotide-binding</keyword>
<dbReference type="Gene3D" id="3.40.50.300">
    <property type="entry name" value="P-loop containing nucleotide triphosphate hydrolases"/>
    <property type="match status" value="2"/>
</dbReference>
<name>A0A087ECL3_9BIFI</name>
<dbReference type="STRING" id="356829.BITS_0190"/>
<dbReference type="PROSITE" id="PS00211">
    <property type="entry name" value="ABC_TRANSPORTER_1"/>
    <property type="match status" value="1"/>
</dbReference>
<keyword evidence="3" id="KW-1003">Cell membrane</keyword>
<dbReference type="RefSeq" id="WP_202961131.1">
    <property type="nucleotide sequence ID" value="NZ_JAXEUP010000020.1"/>
</dbReference>
<feature type="domain" description="ABC transporter" evidence="9">
    <location>
        <begin position="261"/>
        <end position="512"/>
    </location>
</feature>
<keyword evidence="11" id="KW-1185">Reference proteome</keyword>
<dbReference type="PROSITE" id="PS50893">
    <property type="entry name" value="ABC_TRANSPORTER_2"/>
    <property type="match status" value="2"/>
</dbReference>
<protein>
    <submittedName>
        <fullName evidence="10">Monosaccharide ABC transporter, ATP-binding protein</fullName>
        <ecNumber evidence="10">3.6.3.17</ecNumber>
    </submittedName>
</protein>
<evidence type="ECO:0000313" key="10">
    <source>
        <dbReference type="EMBL" id="KFJ05514.1"/>
    </source>
</evidence>
<keyword evidence="2" id="KW-0813">Transport</keyword>
<dbReference type="GO" id="GO:0005524">
    <property type="term" value="F:ATP binding"/>
    <property type="evidence" value="ECO:0007669"/>
    <property type="project" value="UniProtKB-KW"/>
</dbReference>
<dbReference type="InterPro" id="IPR027417">
    <property type="entry name" value="P-loop_NTPase"/>
</dbReference>
<dbReference type="FunFam" id="3.40.50.300:FF:000127">
    <property type="entry name" value="Ribose import ATP-binding protein RbsA"/>
    <property type="match status" value="1"/>
</dbReference>
<dbReference type="PANTHER" id="PTHR43790">
    <property type="entry name" value="CARBOHYDRATE TRANSPORT ATP-BINDING PROTEIN MG119-RELATED"/>
    <property type="match status" value="1"/>
</dbReference>
<evidence type="ECO:0000259" key="9">
    <source>
        <dbReference type="PROSITE" id="PS50893"/>
    </source>
</evidence>
<dbReference type="AlphaFoldDB" id="A0A087ECL3"/>
<feature type="domain" description="ABC transporter" evidence="9">
    <location>
        <begin position="26"/>
        <end position="262"/>
    </location>
</feature>
<keyword evidence="7" id="KW-1278">Translocase</keyword>
<evidence type="ECO:0000256" key="5">
    <source>
        <dbReference type="ARBA" id="ARBA00022741"/>
    </source>
</evidence>
<dbReference type="SMART" id="SM00382">
    <property type="entry name" value="AAA"/>
    <property type="match status" value="2"/>
</dbReference>
<comment type="caution">
    <text evidence="10">The sequence shown here is derived from an EMBL/GenBank/DDBJ whole genome shotgun (WGS) entry which is preliminary data.</text>
</comment>
<comment type="subcellular location">
    <subcellularLocation>
        <location evidence="1">Cell membrane</location>
        <topology evidence="1">Peripheral membrane protein</topology>
    </subcellularLocation>
</comment>
<dbReference type="Proteomes" id="UP000029080">
    <property type="component" value="Unassembled WGS sequence"/>
</dbReference>
<keyword evidence="8" id="KW-0472">Membrane</keyword>
<dbReference type="InterPro" id="IPR017871">
    <property type="entry name" value="ABC_transporter-like_CS"/>
</dbReference>
<accession>A0A087ECL3</accession>
<evidence type="ECO:0000256" key="8">
    <source>
        <dbReference type="ARBA" id="ARBA00023136"/>
    </source>
</evidence>
<dbReference type="EMBL" id="JGZU01000015">
    <property type="protein sequence ID" value="KFJ05514.1"/>
    <property type="molecule type" value="Genomic_DNA"/>
</dbReference>